<dbReference type="PANTHER" id="PTHR42760:SF133">
    <property type="entry name" value="3-OXOACYL-[ACYL-CARRIER-PROTEIN] REDUCTASE"/>
    <property type="match status" value="1"/>
</dbReference>
<reference evidence="5 7" key="1">
    <citation type="journal article" date="2011" name="Science">
        <title>Comparative functional genomics of the fission yeasts.</title>
        <authorList>
            <person name="Rhind N."/>
            <person name="Chen Z."/>
            <person name="Yassour M."/>
            <person name="Thompson D.A."/>
            <person name="Haas B.J."/>
            <person name="Habib N."/>
            <person name="Wapinski I."/>
            <person name="Roy S."/>
            <person name="Lin M.F."/>
            <person name="Heiman D.I."/>
            <person name="Young S.K."/>
            <person name="Furuya K."/>
            <person name="Guo Y."/>
            <person name="Pidoux A."/>
            <person name="Chen H.M."/>
            <person name="Robbertse B."/>
            <person name="Goldberg J.M."/>
            <person name="Aoki K."/>
            <person name="Bayne E.H."/>
            <person name="Berlin A.M."/>
            <person name="Desjardins C.A."/>
            <person name="Dobbs E."/>
            <person name="Dukaj L."/>
            <person name="Fan L."/>
            <person name="FitzGerald M.G."/>
            <person name="French C."/>
            <person name="Gujja S."/>
            <person name="Hansen K."/>
            <person name="Keifenheim D."/>
            <person name="Levin J.Z."/>
            <person name="Mosher R.A."/>
            <person name="Mueller C.A."/>
            <person name="Pfiffner J."/>
            <person name="Priest M."/>
            <person name="Russ C."/>
            <person name="Smialowska A."/>
            <person name="Swoboda P."/>
            <person name="Sykes S.M."/>
            <person name="Vaughn M."/>
            <person name="Vengrova S."/>
            <person name="Yoder R."/>
            <person name="Zeng Q."/>
            <person name="Allshire R."/>
            <person name="Baulcombe D."/>
            <person name="Birren B.W."/>
            <person name="Brown W."/>
            <person name="Ekwall K."/>
            <person name="Kellis M."/>
            <person name="Leatherwood J."/>
            <person name="Levin H."/>
            <person name="Margalit H."/>
            <person name="Martienssen R."/>
            <person name="Nieduszynski C.A."/>
            <person name="Spatafora J.W."/>
            <person name="Friedman N."/>
            <person name="Dalgaard J.Z."/>
            <person name="Baumann P."/>
            <person name="Niki H."/>
            <person name="Regev A."/>
            <person name="Nusbaum C."/>
        </authorList>
    </citation>
    <scope>NUCLEOTIDE SEQUENCE [LARGE SCALE GENOMIC DNA]</scope>
    <source>
        <strain evidence="7">yFS275 / FY16936</strain>
    </source>
</reference>
<evidence type="ECO:0000313" key="7">
    <source>
        <dbReference type="Proteomes" id="UP000001744"/>
    </source>
</evidence>
<dbReference type="GO" id="GO:0016616">
    <property type="term" value="F:oxidoreductase activity, acting on the CH-OH group of donors, NAD or NADP as acceptor"/>
    <property type="evidence" value="ECO:0000318"/>
    <property type="project" value="GO_Central"/>
</dbReference>
<dbReference type="PRINTS" id="PR00081">
    <property type="entry name" value="GDHRDH"/>
</dbReference>
<dbReference type="PANTHER" id="PTHR42760">
    <property type="entry name" value="SHORT-CHAIN DEHYDROGENASES/REDUCTASES FAMILY MEMBER"/>
    <property type="match status" value="1"/>
</dbReference>
<dbReference type="PRINTS" id="PR00080">
    <property type="entry name" value="SDRFAMILY"/>
</dbReference>
<dbReference type="AlphaFoldDB" id="B6K3K8"/>
<dbReference type="OrthoDB" id="47007at2759"/>
<protein>
    <submittedName>
        <fullName evidence="5">3-oxoacyl-[acyl-carrier-protein] reductase Oar2</fullName>
    </submittedName>
</protein>
<evidence type="ECO:0000256" key="3">
    <source>
        <dbReference type="ARBA" id="ARBA00023002"/>
    </source>
</evidence>
<dbReference type="PROSITE" id="PS00061">
    <property type="entry name" value="ADH_SHORT"/>
    <property type="match status" value="1"/>
</dbReference>
<sequence>MKRILITGASSGLGKRMAECWSASGHEIHMVARNEKRLKQVFSQLDRSQNQQHSYTILDVATSPDGIQELVRQNLPTLDAAVHAAGVTQESLCIRTSRAEMQCILRTNLEAAIELSQAVCKQWLRRSTPSTNTTATRSLLFISSLLSTTPSMGTSIYAASKAALEGFTRTLALEMKSKNIRVNAIAPTYVDTPMLSERVRAQIKTERIASVDEVVRAATFLLFDSMCSGNIVPLH</sequence>
<dbReference type="Gene3D" id="3.40.50.720">
    <property type="entry name" value="NAD(P)-binding Rossmann-like Domain"/>
    <property type="match status" value="1"/>
</dbReference>
<dbReference type="Pfam" id="PF00106">
    <property type="entry name" value="adh_short"/>
    <property type="match status" value="1"/>
</dbReference>
<evidence type="ECO:0000313" key="5">
    <source>
        <dbReference type="EMBL" id="EEB08065.1"/>
    </source>
</evidence>
<dbReference type="CDD" id="cd05233">
    <property type="entry name" value="SDR_c"/>
    <property type="match status" value="1"/>
</dbReference>
<name>B6K3K8_SCHJY</name>
<dbReference type="JaponicusDB" id="SJAG_03198">
    <property type="gene designation" value="oar2"/>
</dbReference>
<evidence type="ECO:0000313" key="6">
    <source>
        <dbReference type="JaponicusDB" id="SJAG_03198"/>
    </source>
</evidence>
<dbReference type="STRING" id="402676.B6K3K8"/>
<dbReference type="RefSeq" id="XP_002174358.1">
    <property type="nucleotide sequence ID" value="XM_002174322.2"/>
</dbReference>
<keyword evidence="7" id="KW-1185">Reference proteome</keyword>
<dbReference type="InterPro" id="IPR036291">
    <property type="entry name" value="NAD(P)-bd_dom_sf"/>
</dbReference>
<evidence type="ECO:0000256" key="2">
    <source>
        <dbReference type="ARBA" id="ARBA00022857"/>
    </source>
</evidence>
<dbReference type="Proteomes" id="UP000001744">
    <property type="component" value="Unassembled WGS sequence"/>
</dbReference>
<dbReference type="GeneID" id="7049106"/>
<dbReference type="GO" id="GO:0006633">
    <property type="term" value="P:fatty acid biosynthetic process"/>
    <property type="evidence" value="ECO:0000318"/>
    <property type="project" value="GO_Central"/>
</dbReference>
<gene>
    <name evidence="6" type="primary">oar2</name>
    <name evidence="5" type="ORF">SJAG_03198</name>
</gene>
<proteinExistence type="inferred from homology"/>
<dbReference type="GO" id="GO:0048038">
    <property type="term" value="F:quinone binding"/>
    <property type="evidence" value="ECO:0000318"/>
    <property type="project" value="GO_Central"/>
</dbReference>
<dbReference type="OMA" id="TCMITGG"/>
<dbReference type="InterPro" id="IPR020904">
    <property type="entry name" value="Sc_DH/Rdtase_CS"/>
</dbReference>
<accession>B6K3K8</accession>
<dbReference type="eggNOG" id="KOG0725">
    <property type="taxonomic scope" value="Eukaryota"/>
</dbReference>
<evidence type="ECO:0000256" key="1">
    <source>
        <dbReference type="ARBA" id="ARBA00006484"/>
    </source>
</evidence>
<evidence type="ECO:0000256" key="4">
    <source>
        <dbReference type="RuleBase" id="RU000363"/>
    </source>
</evidence>
<comment type="similarity">
    <text evidence="1 4">Belongs to the short-chain dehydrogenases/reductases (SDR) family.</text>
</comment>
<organism evidence="5 7">
    <name type="scientific">Schizosaccharomyces japonicus (strain yFS275 / FY16936)</name>
    <name type="common">Fission yeast</name>
    <dbReference type="NCBI Taxonomy" id="402676"/>
    <lineage>
        <taxon>Eukaryota</taxon>
        <taxon>Fungi</taxon>
        <taxon>Dikarya</taxon>
        <taxon>Ascomycota</taxon>
        <taxon>Taphrinomycotina</taxon>
        <taxon>Schizosaccharomycetes</taxon>
        <taxon>Schizosaccharomycetales</taxon>
        <taxon>Schizosaccharomycetaceae</taxon>
        <taxon>Schizosaccharomyces</taxon>
    </lineage>
</organism>
<dbReference type="HOGENOM" id="CLU_010194_1_1_1"/>
<dbReference type="SUPFAM" id="SSF51735">
    <property type="entry name" value="NAD(P)-binding Rossmann-fold domains"/>
    <property type="match status" value="1"/>
</dbReference>
<keyword evidence="2" id="KW-0521">NADP</keyword>
<dbReference type="EMBL" id="KE651167">
    <property type="protein sequence ID" value="EEB08065.1"/>
    <property type="molecule type" value="Genomic_DNA"/>
</dbReference>
<keyword evidence="3" id="KW-0560">Oxidoreductase</keyword>
<dbReference type="InterPro" id="IPR002347">
    <property type="entry name" value="SDR_fam"/>
</dbReference>
<dbReference type="VEuPathDB" id="FungiDB:SJAG_03198"/>